<sequence length="594" mass="66757">MNINAKVRKRSNNEAVVKVTRVRTRIVPGYILAVSDEYGFDGAIKSVMYDVDMVEVRSIMMVRDVKTHIIARRYTNDTGDSYAAEFEIEGKATNSVVKAIVCICTGIVGTVPSMRGMIDPEYISDIRAADHVVMDVPNMNGYKGQYMAKADGVKVYVLCYTFGYVVCMTDPEMTVLSCMVTIDGMNMSELTNRPDVVVAEMIVDGSMVYIDTLGIDGSAKASMDTRRNKCPVTTKTPYMIYRRVWDRMPTTLELQLEPTPNDGIVLVSNYRTLRLKEPTVDLLYMDDKLCASDSGVMVPVANGSVHMEQGTVYEMDVVKMADTSMVMLVRPRQRVTKRMPNPMDVVRRAVVSAVRDPMMDAVLLDITAMSFAMRNRVYTMAQSRVHEKRKVIVIFGAGRFQEWRQMMVSGFSYIAIDPEISVEDLSRRMKRATIMPYDFKRKFDDQVISISKRATTVLWAKCRSEVFIDRTMPTRTMAMMSIPAVFSFSISYHIKVINMLRTEGVPMFGCGFVHDAMPRSGIGRGRVTIRPAGTGRISRSDIISTFGKSTYVEPFLSRSGVPGLVLVKDAMPELWKTVDSNTYDIMDRAVIMSA</sequence>
<dbReference type="OrthoDB" id="5402642at2759"/>
<dbReference type="GeneID" id="30015991"/>
<dbReference type="EMBL" id="LVYI01000017">
    <property type="protein sequence ID" value="OAP53944.1"/>
    <property type="molecule type" value="Genomic_DNA"/>
</dbReference>
<reference evidence="1 2" key="1">
    <citation type="submission" date="2016-04" db="EMBL/GenBank/DDBJ databases">
        <title>Draft genome of Fonsecaea erecta CBS 125763.</title>
        <authorList>
            <person name="Weiss V.A."/>
            <person name="Vicente V.A."/>
            <person name="Raittz R.T."/>
            <person name="Moreno L.F."/>
            <person name="De Souza E.M."/>
            <person name="Pedrosa F.O."/>
            <person name="Steffens M.B."/>
            <person name="Faoro H."/>
            <person name="Tadra-Sfeir M.Z."/>
            <person name="Najafzadeh M.J."/>
            <person name="Felipe M.S."/>
            <person name="Teixeira M."/>
            <person name="Sun J."/>
            <person name="Xi L."/>
            <person name="Gomes R."/>
            <person name="De Azevedo C.M."/>
            <person name="Salgado C.G."/>
            <person name="Da Silva M.B."/>
            <person name="Nascimento M.F."/>
            <person name="Queiroz-Telles F."/>
            <person name="Attili D.S."/>
            <person name="Gorbushina A."/>
        </authorList>
    </citation>
    <scope>NUCLEOTIDE SEQUENCE [LARGE SCALE GENOMIC DNA]</scope>
    <source>
        <strain evidence="1 2">CBS 125763</strain>
    </source>
</reference>
<keyword evidence="2" id="KW-1185">Reference proteome</keyword>
<proteinExistence type="predicted"/>
<comment type="caution">
    <text evidence="1">The sequence shown here is derived from an EMBL/GenBank/DDBJ whole genome shotgun (WGS) entry which is preliminary data.</text>
</comment>
<accession>A0A178Z2M1</accession>
<organism evidence="1 2">
    <name type="scientific">Fonsecaea erecta</name>
    <dbReference type="NCBI Taxonomy" id="1367422"/>
    <lineage>
        <taxon>Eukaryota</taxon>
        <taxon>Fungi</taxon>
        <taxon>Dikarya</taxon>
        <taxon>Ascomycota</taxon>
        <taxon>Pezizomycotina</taxon>
        <taxon>Eurotiomycetes</taxon>
        <taxon>Chaetothyriomycetidae</taxon>
        <taxon>Chaetothyriales</taxon>
        <taxon>Herpotrichiellaceae</taxon>
        <taxon>Fonsecaea</taxon>
    </lineage>
</organism>
<name>A0A178Z2M1_9EURO</name>
<protein>
    <submittedName>
        <fullName evidence="1">Uncharacterized protein</fullName>
    </submittedName>
</protein>
<dbReference type="AlphaFoldDB" id="A0A178Z2M1"/>
<evidence type="ECO:0000313" key="1">
    <source>
        <dbReference type="EMBL" id="OAP53944.1"/>
    </source>
</evidence>
<evidence type="ECO:0000313" key="2">
    <source>
        <dbReference type="Proteomes" id="UP000078343"/>
    </source>
</evidence>
<dbReference type="Proteomes" id="UP000078343">
    <property type="component" value="Unassembled WGS sequence"/>
</dbReference>
<gene>
    <name evidence="1" type="ORF">AYL99_11824</name>
</gene>
<dbReference type="RefSeq" id="XP_018687311.1">
    <property type="nucleotide sequence ID" value="XM_018843328.1"/>
</dbReference>